<keyword evidence="4" id="KW-0378">Hydrolase</keyword>
<dbReference type="CDD" id="cd11375">
    <property type="entry name" value="Peptidase_M54"/>
    <property type="match status" value="1"/>
</dbReference>
<gene>
    <name evidence="8" type="ORF">B7463_g4675</name>
</gene>
<dbReference type="InterPro" id="IPR024079">
    <property type="entry name" value="MetalloPept_cat_dom_sf"/>
</dbReference>
<dbReference type="SUPFAM" id="SSF55486">
    <property type="entry name" value="Metalloproteases ('zincins'), catalytic domain"/>
    <property type="match status" value="1"/>
</dbReference>
<comment type="caution">
    <text evidence="8">The sequence shown here is derived from an EMBL/GenBank/DDBJ whole genome shotgun (WGS) entry which is preliminary data.</text>
</comment>
<reference evidence="8 9" key="1">
    <citation type="submission" date="2018-05" db="EMBL/GenBank/DDBJ databases">
        <title>Draft genome sequence of Scytalidium lignicola DSM 105466, a ubiquitous saprotrophic fungus.</title>
        <authorList>
            <person name="Buettner E."/>
            <person name="Gebauer A.M."/>
            <person name="Hofrichter M."/>
            <person name="Liers C."/>
            <person name="Kellner H."/>
        </authorList>
    </citation>
    <scope>NUCLEOTIDE SEQUENCE [LARGE SCALE GENOMIC DNA]</scope>
    <source>
        <strain evidence="8 9">DSM 105466</strain>
    </source>
</reference>
<keyword evidence="9" id="KW-1185">Reference proteome</keyword>
<sequence>MSRTVGSEGKCYDHRSLLFTSTSHANDVGYKRPDIGKRRVAASFSAKSSPDAVLDDFSFPAPLVLPGDDLSIDPKYPPQSARSWDREKDRNPVTQERRTIYVAAPPTVSHDVQFVQRWTKPRHISPREASIATPSIGDIIDYLKAFYYELPVKLLPSKLRFNCWDENDPQANASYLNSGYIGLETSSECVGIRTRAMSNGDFVQQLNLNDLLDAAIEILPEDAYTLLLLVHHDLYEDEEDVFVCGRAYGGSRIAVISTARYNPALDKRQNVPQEHAWPASHCQEYVDECCSKSSSKANKKKTVSTQSSLYPGAPTSVEETSNSPLHAAVNAYKTLPSLNSNSKAAMLSGLWLSRCCRTASHELGHCFGIDHCVYYACVMQGSASIVEDARQPPYLCPVDLAKLLRSTGASSVQRYQDLMCFCDKHKDTPMFAAFGAWIRARLTTLSHD</sequence>
<evidence type="ECO:0000313" key="9">
    <source>
        <dbReference type="Proteomes" id="UP000258309"/>
    </source>
</evidence>
<evidence type="ECO:0000256" key="4">
    <source>
        <dbReference type="ARBA" id="ARBA00022801"/>
    </source>
</evidence>
<feature type="non-terminal residue" evidence="8">
    <location>
        <position position="1"/>
    </location>
</feature>
<dbReference type="GO" id="GO:0046872">
    <property type="term" value="F:metal ion binding"/>
    <property type="evidence" value="ECO:0007669"/>
    <property type="project" value="UniProtKB-KW"/>
</dbReference>
<evidence type="ECO:0000256" key="5">
    <source>
        <dbReference type="ARBA" id="ARBA00022833"/>
    </source>
</evidence>
<protein>
    <submittedName>
        <fullName evidence="8">Uncharacterized protein</fullName>
    </submittedName>
</protein>
<dbReference type="InterPro" id="IPR012962">
    <property type="entry name" value="Pept_M54_archaemetzincn"/>
</dbReference>
<evidence type="ECO:0000256" key="7">
    <source>
        <dbReference type="SAM" id="MobiDB-lite"/>
    </source>
</evidence>
<dbReference type="PANTHER" id="PTHR15910:SF1">
    <property type="entry name" value="ARCHAEMETZINCIN-2"/>
    <property type="match status" value="1"/>
</dbReference>
<dbReference type="OMA" id="CFGIDHC"/>
<keyword evidence="6" id="KW-0482">Metalloprotease</keyword>
<feature type="region of interest" description="Disordered" evidence="7">
    <location>
        <begin position="70"/>
        <end position="93"/>
    </location>
</feature>
<keyword evidence="3" id="KW-0479">Metal-binding</keyword>
<evidence type="ECO:0000313" key="8">
    <source>
        <dbReference type="EMBL" id="RFU31664.1"/>
    </source>
</evidence>
<dbReference type="Gene3D" id="3.40.390.10">
    <property type="entry name" value="Collagenase (Catalytic Domain)"/>
    <property type="match status" value="1"/>
</dbReference>
<dbReference type="GO" id="GO:0006508">
    <property type="term" value="P:proteolysis"/>
    <property type="evidence" value="ECO:0007669"/>
    <property type="project" value="UniProtKB-KW"/>
</dbReference>
<feature type="compositionally biased region" description="Basic and acidic residues" evidence="7">
    <location>
        <begin position="83"/>
        <end position="93"/>
    </location>
</feature>
<evidence type="ECO:0000256" key="2">
    <source>
        <dbReference type="ARBA" id="ARBA00022670"/>
    </source>
</evidence>
<dbReference type="EMBL" id="NCSJ02000071">
    <property type="protein sequence ID" value="RFU31664.1"/>
    <property type="molecule type" value="Genomic_DNA"/>
</dbReference>
<dbReference type="OrthoDB" id="2365600at2759"/>
<dbReference type="Proteomes" id="UP000258309">
    <property type="component" value="Unassembled WGS sequence"/>
</dbReference>
<keyword evidence="5" id="KW-0862">Zinc</keyword>
<dbReference type="Pfam" id="PF07998">
    <property type="entry name" value="Peptidase_M54"/>
    <property type="match status" value="1"/>
</dbReference>
<dbReference type="PANTHER" id="PTHR15910">
    <property type="entry name" value="ARCHAEMETZINCIN"/>
    <property type="match status" value="1"/>
</dbReference>
<dbReference type="AlphaFoldDB" id="A0A3E2HE28"/>
<name>A0A3E2HE28_SCYLI</name>
<evidence type="ECO:0000256" key="3">
    <source>
        <dbReference type="ARBA" id="ARBA00022723"/>
    </source>
</evidence>
<feature type="non-terminal residue" evidence="8">
    <location>
        <position position="448"/>
    </location>
</feature>
<accession>A0A3E2HE28</accession>
<dbReference type="GO" id="GO:0008237">
    <property type="term" value="F:metallopeptidase activity"/>
    <property type="evidence" value="ECO:0007669"/>
    <property type="project" value="UniProtKB-KW"/>
</dbReference>
<comment type="cofactor">
    <cofactor evidence="1">
        <name>Zn(2+)</name>
        <dbReference type="ChEBI" id="CHEBI:29105"/>
    </cofactor>
</comment>
<keyword evidence="2" id="KW-0645">Protease</keyword>
<evidence type="ECO:0000256" key="1">
    <source>
        <dbReference type="ARBA" id="ARBA00001947"/>
    </source>
</evidence>
<organism evidence="8 9">
    <name type="scientific">Scytalidium lignicola</name>
    <name type="common">Hyphomycete</name>
    <dbReference type="NCBI Taxonomy" id="5539"/>
    <lineage>
        <taxon>Eukaryota</taxon>
        <taxon>Fungi</taxon>
        <taxon>Dikarya</taxon>
        <taxon>Ascomycota</taxon>
        <taxon>Pezizomycotina</taxon>
        <taxon>Leotiomycetes</taxon>
        <taxon>Leotiomycetes incertae sedis</taxon>
        <taxon>Scytalidium</taxon>
    </lineage>
</organism>
<proteinExistence type="predicted"/>
<evidence type="ECO:0000256" key="6">
    <source>
        <dbReference type="ARBA" id="ARBA00023049"/>
    </source>
</evidence>